<evidence type="ECO:0008006" key="4">
    <source>
        <dbReference type="Google" id="ProtNLM"/>
    </source>
</evidence>
<comment type="caution">
    <text evidence="2">The sequence shown here is derived from an EMBL/GenBank/DDBJ whole genome shotgun (WGS) entry which is preliminary data.</text>
</comment>
<evidence type="ECO:0000313" key="2">
    <source>
        <dbReference type="EMBL" id="PNU19565.1"/>
    </source>
</evidence>
<dbReference type="OrthoDB" id="1550957at2"/>
<accession>A0A2K2H8D1</accession>
<dbReference type="InterPro" id="IPR010187">
    <property type="entry name" value="Various_sel_PB"/>
</dbReference>
<dbReference type="GO" id="GO:0050485">
    <property type="term" value="F:oxidoreductase activity, acting on X-H and Y-H to form an X-Y bond, with a disulfide as acceptor"/>
    <property type="evidence" value="ECO:0007669"/>
    <property type="project" value="InterPro"/>
</dbReference>
<dbReference type="EMBL" id="PPFX01000028">
    <property type="protein sequence ID" value="PNU19565.1"/>
    <property type="molecule type" value="Genomic_DNA"/>
</dbReference>
<gene>
    <name evidence="2" type="ORF">C2E25_12075</name>
</gene>
<reference evidence="2 3" key="1">
    <citation type="journal article" date="2018" name="Genome Announc.">
        <title>Genome Sequence of Geothermobacter sp. HR-1 Iron Reducer from the Loihi Seamount.</title>
        <authorList>
            <person name="Smith H."/>
            <person name="Abuyen K."/>
            <person name="Tremblay J."/>
            <person name="Savalia P."/>
            <person name="Perez-Rodriguez I."/>
            <person name="Emerson D."/>
            <person name="Tully B."/>
            <person name="Amend J."/>
        </authorList>
    </citation>
    <scope>NUCLEOTIDE SEQUENCE [LARGE SCALE GENOMIC DNA]</scope>
    <source>
        <strain evidence="2 3">HR-1</strain>
    </source>
</reference>
<dbReference type="AlphaFoldDB" id="A0A2K2H8D1"/>
<dbReference type="Pfam" id="PF07355">
    <property type="entry name" value="GRDB"/>
    <property type="match status" value="1"/>
</dbReference>
<organism evidence="2 3">
    <name type="scientific">Geothermobacter hydrogeniphilus</name>
    <dbReference type="NCBI Taxonomy" id="1969733"/>
    <lineage>
        <taxon>Bacteria</taxon>
        <taxon>Pseudomonadati</taxon>
        <taxon>Thermodesulfobacteriota</taxon>
        <taxon>Desulfuromonadia</taxon>
        <taxon>Desulfuromonadales</taxon>
        <taxon>Geothermobacteraceae</taxon>
        <taxon>Geothermobacter</taxon>
    </lineage>
</organism>
<evidence type="ECO:0000256" key="1">
    <source>
        <dbReference type="ARBA" id="ARBA00023002"/>
    </source>
</evidence>
<protein>
    <recommendedName>
        <fullName evidence="4">Selenoprotein B glycine/betaine/sarcosine/D-proline reductase</fullName>
    </recommendedName>
</protein>
<sequence length="161" mass="18292">MDFTAIEKEFIRQKVLPDFDWTRFDQPTHPVPLKKPVQQCRVALVTTSGAYLREKQQPFTTKSPTGDDSFRIIPNETPIEAIALAHPGYNTRRALQDLDCVFPLSLLNRLQRHEEIGATAPRHFSFMGFIPQTERLLADIAPQVGVELQRDQVDLALLVPS</sequence>
<dbReference type="Proteomes" id="UP000236340">
    <property type="component" value="Unassembled WGS sequence"/>
</dbReference>
<keyword evidence="1" id="KW-0560">Oxidoreductase</keyword>
<dbReference type="RefSeq" id="WP_103115984.1">
    <property type="nucleotide sequence ID" value="NZ_PPFX01000028.1"/>
</dbReference>
<evidence type="ECO:0000313" key="3">
    <source>
        <dbReference type="Proteomes" id="UP000236340"/>
    </source>
</evidence>
<proteinExistence type="predicted"/>
<name>A0A2K2H8D1_9BACT</name>